<keyword evidence="3 4" id="KW-0975">Bacterial flagellum</keyword>
<dbReference type="SUPFAM" id="SSF117143">
    <property type="entry name" value="Flagellar hook protein flgE"/>
    <property type="match status" value="1"/>
</dbReference>
<keyword evidence="8" id="KW-0966">Cell projection</keyword>
<dbReference type="NCBIfam" id="TIGR02490">
    <property type="entry name" value="flgF"/>
    <property type="match status" value="1"/>
</dbReference>
<dbReference type="Pfam" id="PF00460">
    <property type="entry name" value="Flg_bb_rod"/>
    <property type="match status" value="1"/>
</dbReference>
<dbReference type="GO" id="GO:0030694">
    <property type="term" value="C:bacterial-type flagellum basal body, rod"/>
    <property type="evidence" value="ECO:0007669"/>
    <property type="project" value="InterPro"/>
</dbReference>
<evidence type="ECO:0000259" key="7">
    <source>
        <dbReference type="Pfam" id="PF22692"/>
    </source>
</evidence>
<organism evidence="8 9">
    <name type="scientific">Syntrophus gentianae</name>
    <dbReference type="NCBI Taxonomy" id="43775"/>
    <lineage>
        <taxon>Bacteria</taxon>
        <taxon>Pseudomonadati</taxon>
        <taxon>Thermodesulfobacteriota</taxon>
        <taxon>Syntrophia</taxon>
        <taxon>Syntrophales</taxon>
        <taxon>Syntrophaceae</taxon>
        <taxon>Syntrophus</taxon>
    </lineage>
</organism>
<dbReference type="AlphaFoldDB" id="A0A1H7XP82"/>
<reference evidence="8 9" key="1">
    <citation type="submission" date="2016-10" db="EMBL/GenBank/DDBJ databases">
        <authorList>
            <person name="de Groot N.N."/>
        </authorList>
    </citation>
    <scope>NUCLEOTIDE SEQUENCE [LARGE SCALE GENOMIC DNA]</scope>
    <source>
        <strain evidence="8 9">DSM 8423</strain>
    </source>
</reference>
<dbReference type="InterPro" id="IPR053967">
    <property type="entry name" value="LlgE_F_G-like_D1"/>
</dbReference>
<evidence type="ECO:0000256" key="3">
    <source>
        <dbReference type="ARBA" id="ARBA00023143"/>
    </source>
</evidence>
<feature type="domain" description="Flagellar hook protein FlgE/F/G-like D1" evidence="7">
    <location>
        <begin position="80"/>
        <end position="143"/>
    </location>
</feature>
<feature type="domain" description="Flagellar basal body rod protein N-terminal" evidence="5">
    <location>
        <begin position="15"/>
        <end position="35"/>
    </location>
</feature>
<dbReference type="Proteomes" id="UP000198744">
    <property type="component" value="Unassembled WGS sequence"/>
</dbReference>
<dbReference type="InterPro" id="IPR010930">
    <property type="entry name" value="Flg_bb/hook_C_dom"/>
</dbReference>
<dbReference type="InterPro" id="IPR020013">
    <property type="entry name" value="Flagellar_FlgE/F/G"/>
</dbReference>
<dbReference type="PANTHER" id="PTHR30435:SF19">
    <property type="entry name" value="FLAGELLAR BASAL-BODY ROD PROTEIN FLGG"/>
    <property type="match status" value="1"/>
</dbReference>
<dbReference type="NCBIfam" id="TIGR03506">
    <property type="entry name" value="FlgEFG_subfam"/>
    <property type="match status" value="1"/>
</dbReference>
<comment type="similarity">
    <text evidence="2 4">Belongs to the flagella basal body rod proteins family.</text>
</comment>
<comment type="subcellular location">
    <subcellularLocation>
        <location evidence="1 4">Bacterial flagellum basal body</location>
    </subcellularLocation>
</comment>
<dbReference type="STRING" id="43775.SAMN04489760_11192"/>
<sequence length="237" mass="26046">MSYDVTDVGNACVRTLSKLDYSSNNVANVNTPGFKAEYLNYSVEKSSPTTSDKVPSYAQSLFTDYSQGTLQRTDNSLDFAIQGEGFFVLQSDNGIAYTRKGDFTLNEKSELVTKSGDYVLGKSGKIILDGKDIHVDQSGSIQVDGNQVDSLKIVSFENPEVLIHKGEGVFKDNGNGVVKKDFTPNVLNESLEASNVSAIKEMIQMIDIQRTFETYQKLIHTISDQDKLSTGRIGKLV</sequence>
<dbReference type="RefSeq" id="WP_093883433.1">
    <property type="nucleotide sequence ID" value="NZ_FOBS01000011.1"/>
</dbReference>
<evidence type="ECO:0000256" key="4">
    <source>
        <dbReference type="RuleBase" id="RU362116"/>
    </source>
</evidence>
<dbReference type="PANTHER" id="PTHR30435">
    <property type="entry name" value="FLAGELLAR PROTEIN"/>
    <property type="match status" value="1"/>
</dbReference>
<evidence type="ECO:0000313" key="8">
    <source>
        <dbReference type="EMBL" id="SEM35600.1"/>
    </source>
</evidence>
<keyword evidence="8" id="KW-0282">Flagellum</keyword>
<evidence type="ECO:0000259" key="6">
    <source>
        <dbReference type="Pfam" id="PF06429"/>
    </source>
</evidence>
<name>A0A1H7XP82_9BACT</name>
<evidence type="ECO:0000259" key="5">
    <source>
        <dbReference type="Pfam" id="PF00460"/>
    </source>
</evidence>
<evidence type="ECO:0000256" key="1">
    <source>
        <dbReference type="ARBA" id="ARBA00004117"/>
    </source>
</evidence>
<dbReference type="Pfam" id="PF22692">
    <property type="entry name" value="LlgE_F_G_D1"/>
    <property type="match status" value="1"/>
</dbReference>
<evidence type="ECO:0000256" key="2">
    <source>
        <dbReference type="ARBA" id="ARBA00009677"/>
    </source>
</evidence>
<dbReference type="InterPro" id="IPR037925">
    <property type="entry name" value="FlgE/F/G-like"/>
</dbReference>
<evidence type="ECO:0000313" key="9">
    <source>
        <dbReference type="Proteomes" id="UP000198744"/>
    </source>
</evidence>
<proteinExistence type="inferred from homology"/>
<dbReference type="OrthoDB" id="9804559at2"/>
<dbReference type="EMBL" id="FOBS01000011">
    <property type="protein sequence ID" value="SEM35600.1"/>
    <property type="molecule type" value="Genomic_DNA"/>
</dbReference>
<dbReference type="InterPro" id="IPR001444">
    <property type="entry name" value="Flag_bb_rod_N"/>
</dbReference>
<protein>
    <submittedName>
        <fullName evidence="8">Flagellar basal-body rod protein FlgG</fullName>
    </submittedName>
</protein>
<dbReference type="GO" id="GO:0071978">
    <property type="term" value="P:bacterial-type flagellum-dependent swarming motility"/>
    <property type="evidence" value="ECO:0007669"/>
    <property type="project" value="TreeGrafter"/>
</dbReference>
<gene>
    <name evidence="8" type="ORF">SAMN04489760_11192</name>
</gene>
<feature type="domain" description="Flagellar basal-body/hook protein C-terminal" evidence="6">
    <location>
        <begin position="190"/>
        <end position="224"/>
    </location>
</feature>
<accession>A0A1H7XP82</accession>
<keyword evidence="9" id="KW-1185">Reference proteome</keyword>
<keyword evidence="8" id="KW-0969">Cilium</keyword>
<dbReference type="InterPro" id="IPR012836">
    <property type="entry name" value="FlgF"/>
</dbReference>
<dbReference type="Pfam" id="PF06429">
    <property type="entry name" value="Flg_bbr_C"/>
    <property type="match status" value="1"/>
</dbReference>